<comment type="caution">
    <text evidence="1">The sequence shown here is derived from an EMBL/GenBank/DDBJ whole genome shotgun (WGS) entry which is preliminary data.</text>
</comment>
<evidence type="ECO:0000313" key="2">
    <source>
        <dbReference type="Proteomes" id="UP001626550"/>
    </source>
</evidence>
<dbReference type="InterPro" id="IPR039687">
    <property type="entry name" value="NPHP1"/>
</dbReference>
<sequence>MVINVFLNVFQINPVTVAWSKVIRLGKISNLPVVGDFISRYVKVGVVLNVKPITNFVCVPYVSNDDKTWIPKPYVMPENAEPGEMNDFVIRYNGPREATLLIEAGMTTKSGDVSLGHVVLPLYDEKGNATSNKIYELPMQPDTFNLTSTGHFATQSTTKWETLLHELKKTPTISVKLSQANKAKFTEYLPELGIWPSVYHQFYAFFRQALARLLNKTGQIAARFSAPIFFAAFLRGVDNPLIMEPVRTSWSHSSSDLGKLSEAFVDFYDSMFSGILFLDTKVYEISSLADFSINAKRVLELANQCRSDPITFLTDDKQIFRSFDPVALSLPVNFKPII</sequence>
<accession>A0ABD2QLR8</accession>
<dbReference type="PANTHER" id="PTHR15176:SF1">
    <property type="entry name" value="NEPHROCYSTIN-1"/>
    <property type="match status" value="1"/>
</dbReference>
<dbReference type="EMBL" id="JBJKFK010000050">
    <property type="protein sequence ID" value="KAL3320464.1"/>
    <property type="molecule type" value="Genomic_DNA"/>
</dbReference>
<name>A0ABD2QLR8_9PLAT</name>
<dbReference type="AlphaFoldDB" id="A0ABD2QLR8"/>
<organism evidence="1 2">
    <name type="scientific">Cichlidogyrus casuarinus</name>
    <dbReference type="NCBI Taxonomy" id="1844966"/>
    <lineage>
        <taxon>Eukaryota</taxon>
        <taxon>Metazoa</taxon>
        <taxon>Spiralia</taxon>
        <taxon>Lophotrochozoa</taxon>
        <taxon>Platyhelminthes</taxon>
        <taxon>Monogenea</taxon>
        <taxon>Monopisthocotylea</taxon>
        <taxon>Dactylogyridea</taxon>
        <taxon>Ancyrocephalidae</taxon>
        <taxon>Cichlidogyrus</taxon>
    </lineage>
</organism>
<evidence type="ECO:0000313" key="1">
    <source>
        <dbReference type="EMBL" id="KAL3320464.1"/>
    </source>
</evidence>
<protein>
    <submittedName>
        <fullName evidence="1">Uncharacterized protein</fullName>
    </submittedName>
</protein>
<dbReference type="Proteomes" id="UP001626550">
    <property type="component" value="Unassembled WGS sequence"/>
</dbReference>
<proteinExistence type="predicted"/>
<reference evidence="1 2" key="1">
    <citation type="submission" date="2024-11" db="EMBL/GenBank/DDBJ databases">
        <title>Adaptive evolution of stress response genes in parasites aligns with host niche diversity.</title>
        <authorList>
            <person name="Hahn C."/>
            <person name="Resl P."/>
        </authorList>
    </citation>
    <scope>NUCLEOTIDE SEQUENCE [LARGE SCALE GENOMIC DNA]</scope>
    <source>
        <strain evidence="1">EGGRZ-B1_66</strain>
        <tissue evidence="1">Body</tissue>
    </source>
</reference>
<gene>
    <name evidence="1" type="ORF">Ciccas_000847</name>
</gene>
<keyword evidence="2" id="KW-1185">Reference proteome</keyword>
<dbReference type="PANTHER" id="PTHR15176">
    <property type="entry name" value="NEPHROCYSTIN"/>
    <property type="match status" value="1"/>
</dbReference>